<reference evidence="1 2" key="1">
    <citation type="submission" date="2014-11" db="EMBL/GenBank/DDBJ databases">
        <authorList>
            <person name="Wibberg Daniel"/>
        </authorList>
    </citation>
    <scope>NUCLEOTIDE SEQUENCE [LARGE SCALE GENOMIC DNA]</scope>
    <source>
        <strain evidence="1">Rhizoctonia solani AG1-IB 7/3/14</strain>
    </source>
</reference>
<accession>A0A0B7F9Z1</accession>
<sequence>MFYLAQFWPTSEHLEGCIVNAWKAEGWACSTTQICLQDLYESPDQTFECVYEPKAYVTLVVYVTHAVSTHGLYQVADNVALGAREFLKLTTGPIHGLIAASFFSAAIFLTCGRVYDSLENTFELQEWIEGPDTFDSMVGMLNQRLAPCYLASFLPKVATQLLGYSHWDQRMVLDVWIRDTLACTHTDMIYFGKQEAPQVFFFSPMNTRPLGRELPSIHMVCKCRPDEKSRSNKKKWIVKHRGHEKMALNTIFIHIKCSQCGKGHGLTAKDHEGVLVKVGGLFAAVVPVFLS</sequence>
<evidence type="ECO:0000313" key="1">
    <source>
        <dbReference type="EMBL" id="CEL53724.1"/>
    </source>
</evidence>
<keyword evidence="2" id="KW-1185">Reference proteome</keyword>
<name>A0A0B7F9Z1_THACB</name>
<proteinExistence type="predicted"/>
<organism evidence="1 2">
    <name type="scientific">Thanatephorus cucumeris (strain AG1-IB / isolate 7/3/14)</name>
    <name type="common">Lettuce bottom rot fungus</name>
    <name type="synonym">Rhizoctonia solani</name>
    <dbReference type="NCBI Taxonomy" id="1108050"/>
    <lineage>
        <taxon>Eukaryota</taxon>
        <taxon>Fungi</taxon>
        <taxon>Dikarya</taxon>
        <taxon>Basidiomycota</taxon>
        <taxon>Agaricomycotina</taxon>
        <taxon>Agaricomycetes</taxon>
        <taxon>Cantharellales</taxon>
        <taxon>Ceratobasidiaceae</taxon>
        <taxon>Rhizoctonia</taxon>
        <taxon>Rhizoctonia solani AG-1</taxon>
    </lineage>
</organism>
<gene>
    <name evidence="1" type="ORF">RSOLAG1IB_11460</name>
</gene>
<evidence type="ECO:0000313" key="2">
    <source>
        <dbReference type="Proteomes" id="UP000059188"/>
    </source>
</evidence>
<dbReference type="AlphaFoldDB" id="A0A0B7F9Z1"/>
<dbReference type="OrthoDB" id="3216305at2759"/>
<protein>
    <submittedName>
        <fullName evidence="1">Uncharacterized protein</fullName>
    </submittedName>
</protein>
<dbReference type="EMBL" id="LN679232">
    <property type="protein sequence ID" value="CEL53724.1"/>
    <property type="molecule type" value="Genomic_DNA"/>
</dbReference>
<dbReference type="Proteomes" id="UP000059188">
    <property type="component" value="Unassembled WGS sequence"/>
</dbReference>